<dbReference type="AlphaFoldDB" id="A0A2W1JQL6"/>
<dbReference type="Proteomes" id="UP000248857">
    <property type="component" value="Unassembled WGS sequence"/>
</dbReference>
<dbReference type="RefSeq" id="WP_110986219.1">
    <property type="nucleotide sequence ID" value="NZ_CAWNWM010000006.1"/>
</dbReference>
<proteinExistence type="predicted"/>
<protein>
    <submittedName>
        <fullName evidence="1">Uncharacterized protein</fullName>
    </submittedName>
</protein>
<comment type="caution">
    <text evidence="1">The sequence shown here is derived from an EMBL/GenBank/DDBJ whole genome shotgun (WGS) entry which is preliminary data.</text>
</comment>
<keyword evidence="2" id="KW-1185">Reference proteome</keyword>
<dbReference type="InterPro" id="IPR043746">
    <property type="entry name" value="DUF5691"/>
</dbReference>
<dbReference type="EMBL" id="PQWO01000006">
    <property type="protein sequence ID" value="PZD73172.1"/>
    <property type="molecule type" value="Genomic_DNA"/>
</dbReference>
<sequence length="523" mass="58623">MTGPWETLVATALMGTDRPTPDLSGFDGALGQFLEKLDASDAEGLMLSMGGAIATYTQAGIQAAKHSGPIPEPCGPEVLPRCSSLSRQHLQQILNGPRQRILPEFLAYLHTAGQRIPEEHLPSLLNLGRQQSHLRDAIQSVIGKRGRWLAAHNPDWRYVSEEVAVADLETLQESWDTGTLATRLTVLRTLRETSPIQGQTLLELSWKQEKAKDRTEFLKLFFTGLSPEDEPFLEAALDDRSKDVRTVAAALLTRLPDSQLCQRMIERIKPLIDIQSSAEDLTLKIKLPEDPDPAAIRDGIVATKMYRLGQRASLLMQLIGAVPLQFWSDQAPVEQLIQAAGQHKWQAGLLKGWEIAAQRQNNAQWGQSLIHHALTQETTVEQDLTDLLAILPISEREALMVQWLNQLWSSAKREVWRTTVATIARSDHSPTLGFSRFLFAGLQADFIEMQSSSQAKDYPYQLRAYISDLAYYLDPQVVTESDLLKAALEADDIHAYRREIIDDWLEIINFRFAVQQAFAHPDS</sequence>
<evidence type="ECO:0000313" key="2">
    <source>
        <dbReference type="Proteomes" id="UP000248857"/>
    </source>
</evidence>
<reference evidence="1 2" key="1">
    <citation type="journal article" date="2018" name="Sci. Rep.">
        <title>A novel species of the marine cyanobacterium Acaryochloris with a unique pigment content and lifestyle.</title>
        <authorList>
            <person name="Partensky F."/>
            <person name="Six C."/>
            <person name="Ratin M."/>
            <person name="Garczarek L."/>
            <person name="Vaulot D."/>
            <person name="Probert I."/>
            <person name="Calteau A."/>
            <person name="Gourvil P."/>
            <person name="Marie D."/>
            <person name="Grebert T."/>
            <person name="Bouchier C."/>
            <person name="Le Panse S."/>
            <person name="Gachenot M."/>
            <person name="Rodriguez F."/>
            <person name="Garrido J.L."/>
        </authorList>
    </citation>
    <scope>NUCLEOTIDE SEQUENCE [LARGE SCALE GENOMIC DNA]</scope>
    <source>
        <strain evidence="1 2">RCC1774</strain>
    </source>
</reference>
<accession>A0A2W1JQL6</accession>
<dbReference type="Pfam" id="PF18944">
    <property type="entry name" value="DUF5691"/>
    <property type="match status" value="1"/>
</dbReference>
<dbReference type="OrthoDB" id="262508at2"/>
<evidence type="ECO:0000313" key="1">
    <source>
        <dbReference type="EMBL" id="PZD73172.1"/>
    </source>
</evidence>
<name>A0A2W1JQL6_9CYAN</name>
<organism evidence="1 2">
    <name type="scientific">Acaryochloris thomasi RCC1774</name>
    <dbReference type="NCBI Taxonomy" id="1764569"/>
    <lineage>
        <taxon>Bacteria</taxon>
        <taxon>Bacillati</taxon>
        <taxon>Cyanobacteriota</taxon>
        <taxon>Cyanophyceae</taxon>
        <taxon>Acaryochloridales</taxon>
        <taxon>Acaryochloridaceae</taxon>
        <taxon>Acaryochloris</taxon>
        <taxon>Acaryochloris thomasi</taxon>
    </lineage>
</organism>
<gene>
    <name evidence="1" type="ORF">C1752_02257</name>
</gene>